<sequence>MPTGFHTRTLYFYRFTGRPNFFDSKVLKESLAQALVDFYPVAGRLRLDENDRKEIICNNEGVLFVEAEANGEMDELGEFGPRPKLGLAPSVDYSKGISTYPLFLVQVTRFKCGGVCLGFAYEHNLSDGYSAIHFINTWSDLARGLPISMPPFLDRTVLRARNPPNPTYRHTELQFPTPTKTPLVNHSPMKYSAFKLTRAQLDKLKDKCQPENNLNHAFDGVRPVPYSTYVALAAHAWQAVCRARGPPPPEDTRQETWLYIPVDGRSRLGLPRGYFGNVIVNAVVVASWAELVSGPLSFAVGKVREAVAKIVEEAYLRSALDYLEMHPTSMGARAGSPFGFPNLTVIGWAKLPFYEADFGWGGPIHVGPAEAPSEGATIVMRSQENDGGLLYAVSLPEEQMELFKTYFYNI</sequence>
<keyword evidence="3" id="KW-0012">Acyltransferase</keyword>
<evidence type="ECO:0000256" key="3">
    <source>
        <dbReference type="ARBA" id="ARBA00023315"/>
    </source>
</evidence>
<accession>A0A9N7NU05</accession>
<proteinExistence type="inferred from homology"/>
<dbReference type="PANTHER" id="PTHR31642:SF11">
    <property type="entry name" value="SHIKIMATE O-HYDROXYCINNAMOYLTRANSFERASE"/>
    <property type="match status" value="1"/>
</dbReference>
<dbReference type="Proteomes" id="UP001153555">
    <property type="component" value="Unassembled WGS sequence"/>
</dbReference>
<dbReference type="Gene3D" id="3.30.559.10">
    <property type="entry name" value="Chloramphenicol acetyltransferase-like domain"/>
    <property type="match status" value="2"/>
</dbReference>
<dbReference type="InterPro" id="IPR050317">
    <property type="entry name" value="Plant_Fungal_Acyltransferase"/>
</dbReference>
<evidence type="ECO:0000256" key="2">
    <source>
        <dbReference type="ARBA" id="ARBA00022679"/>
    </source>
</evidence>
<protein>
    <submittedName>
        <fullName evidence="4">Shikimate O-hydroxycinnamoyltransferase</fullName>
    </submittedName>
</protein>
<comment type="similarity">
    <text evidence="1">Belongs to the plant acyltransferase family.</text>
</comment>
<comment type="caution">
    <text evidence="4">The sequence shown here is derived from an EMBL/GenBank/DDBJ whole genome shotgun (WGS) entry which is preliminary data.</text>
</comment>
<gene>
    <name evidence="4" type="ORF">SHERM_03191</name>
</gene>
<evidence type="ECO:0000313" key="4">
    <source>
        <dbReference type="EMBL" id="CAA0836062.1"/>
    </source>
</evidence>
<name>A0A9N7NU05_STRHE</name>
<dbReference type="AlphaFoldDB" id="A0A9N7NU05"/>
<dbReference type="OrthoDB" id="671439at2759"/>
<dbReference type="Pfam" id="PF02458">
    <property type="entry name" value="Transferase"/>
    <property type="match status" value="1"/>
</dbReference>
<reference evidence="4" key="1">
    <citation type="submission" date="2019-12" db="EMBL/GenBank/DDBJ databases">
        <authorList>
            <person name="Scholes J."/>
        </authorList>
    </citation>
    <scope>NUCLEOTIDE SEQUENCE</scope>
</reference>
<organism evidence="4 5">
    <name type="scientific">Striga hermonthica</name>
    <name type="common">Purple witchweed</name>
    <name type="synonym">Buchnera hermonthica</name>
    <dbReference type="NCBI Taxonomy" id="68872"/>
    <lineage>
        <taxon>Eukaryota</taxon>
        <taxon>Viridiplantae</taxon>
        <taxon>Streptophyta</taxon>
        <taxon>Embryophyta</taxon>
        <taxon>Tracheophyta</taxon>
        <taxon>Spermatophyta</taxon>
        <taxon>Magnoliopsida</taxon>
        <taxon>eudicotyledons</taxon>
        <taxon>Gunneridae</taxon>
        <taxon>Pentapetalae</taxon>
        <taxon>asterids</taxon>
        <taxon>lamiids</taxon>
        <taxon>Lamiales</taxon>
        <taxon>Orobanchaceae</taxon>
        <taxon>Buchnereae</taxon>
        <taxon>Striga</taxon>
    </lineage>
</organism>
<evidence type="ECO:0000256" key="1">
    <source>
        <dbReference type="ARBA" id="ARBA00009861"/>
    </source>
</evidence>
<keyword evidence="2" id="KW-0808">Transferase</keyword>
<evidence type="ECO:0000313" key="5">
    <source>
        <dbReference type="Proteomes" id="UP001153555"/>
    </source>
</evidence>
<dbReference type="GO" id="GO:0016747">
    <property type="term" value="F:acyltransferase activity, transferring groups other than amino-acyl groups"/>
    <property type="evidence" value="ECO:0007669"/>
    <property type="project" value="TreeGrafter"/>
</dbReference>
<keyword evidence="5" id="KW-1185">Reference proteome</keyword>
<dbReference type="EMBL" id="CACSLK010030184">
    <property type="protein sequence ID" value="CAA0836062.1"/>
    <property type="molecule type" value="Genomic_DNA"/>
</dbReference>
<dbReference type="PANTHER" id="PTHR31642">
    <property type="entry name" value="TRICHOTHECENE 3-O-ACETYLTRANSFERASE"/>
    <property type="match status" value="1"/>
</dbReference>
<dbReference type="InterPro" id="IPR023213">
    <property type="entry name" value="CAT-like_dom_sf"/>
</dbReference>